<dbReference type="RefSeq" id="WP_343793186.1">
    <property type="nucleotide sequence ID" value="NZ_BAAAEU010000024.1"/>
</dbReference>
<evidence type="ECO:0000313" key="4">
    <source>
        <dbReference type="EMBL" id="GAA0722240.1"/>
    </source>
</evidence>
<dbReference type="InterPro" id="IPR007621">
    <property type="entry name" value="TPM_dom"/>
</dbReference>
<feature type="transmembrane region" description="Helical" evidence="1">
    <location>
        <begin position="184"/>
        <end position="202"/>
    </location>
</feature>
<evidence type="ECO:0000259" key="3">
    <source>
        <dbReference type="Pfam" id="PF04536"/>
    </source>
</evidence>
<reference evidence="4 5" key="1">
    <citation type="journal article" date="2019" name="Int. J. Syst. Evol. Microbiol.">
        <title>The Global Catalogue of Microorganisms (GCM) 10K type strain sequencing project: providing services to taxonomists for standard genome sequencing and annotation.</title>
        <authorList>
            <consortium name="The Broad Institute Genomics Platform"/>
            <consortium name="The Broad Institute Genome Sequencing Center for Infectious Disease"/>
            <person name="Wu L."/>
            <person name="Ma J."/>
        </authorList>
    </citation>
    <scope>NUCLEOTIDE SEQUENCE [LARGE SCALE GENOMIC DNA]</scope>
    <source>
        <strain evidence="4 5">JCM 15421</strain>
    </source>
</reference>
<dbReference type="PANTHER" id="PTHR30373">
    <property type="entry name" value="UPF0603 PROTEIN YGCG"/>
    <property type="match status" value="1"/>
</dbReference>
<gene>
    <name evidence="4" type="ORF">GCM10009105_33270</name>
</gene>
<keyword evidence="5" id="KW-1185">Reference proteome</keyword>
<evidence type="ECO:0000256" key="1">
    <source>
        <dbReference type="SAM" id="Phobius"/>
    </source>
</evidence>
<sequence>MRALRVLLALFVACGLAITAAAAEGDPQPIPALTAHVTDLTGTLDATQKQTLESELTTLEKSKGSQVGVLMVPSTQPEDIAEYGIRVADAWKLGRKGTDDGVILIVAKNDRRVRIEVGRGLEGAIPDAAAARVIREYIAPRFRANDYYGGVHDATGALTKLINDEPLPPPLTDDRGGSRGGDRFAPALIAAWFAALFLRGLFGGSPAGVRAPVVGLGAGGLAWLISGLLPLGIGAGVLGLFLGLLSGGGGGGFASRGGWGGFSGGGGLGGGGFGGGGGFSGGGGGFSGGGASGSW</sequence>
<name>A0ABN1IVU1_9GAMM</name>
<accession>A0ABN1IVU1</accession>
<feature type="chain" id="PRO_5046804502" description="TPM domain-containing protein" evidence="2">
    <location>
        <begin position="23"/>
        <end position="295"/>
    </location>
</feature>
<keyword evidence="1" id="KW-1133">Transmembrane helix</keyword>
<dbReference type="EMBL" id="BAAAEU010000024">
    <property type="protein sequence ID" value="GAA0722240.1"/>
    <property type="molecule type" value="Genomic_DNA"/>
</dbReference>
<keyword evidence="2" id="KW-0732">Signal</keyword>
<evidence type="ECO:0000256" key="2">
    <source>
        <dbReference type="SAM" id="SignalP"/>
    </source>
</evidence>
<comment type="caution">
    <text evidence="4">The sequence shown here is derived from an EMBL/GenBank/DDBJ whole genome shotgun (WGS) entry which is preliminary data.</text>
</comment>
<dbReference type="PANTHER" id="PTHR30373:SF2">
    <property type="entry name" value="UPF0603 PROTEIN YGCG"/>
    <property type="match status" value="1"/>
</dbReference>
<feature type="transmembrane region" description="Helical" evidence="1">
    <location>
        <begin position="214"/>
        <end position="242"/>
    </location>
</feature>
<keyword evidence="1" id="KW-0472">Membrane</keyword>
<proteinExistence type="predicted"/>
<feature type="signal peptide" evidence="2">
    <location>
        <begin position="1"/>
        <end position="22"/>
    </location>
</feature>
<evidence type="ECO:0000313" key="5">
    <source>
        <dbReference type="Proteomes" id="UP001501523"/>
    </source>
</evidence>
<keyword evidence="1" id="KW-0812">Transmembrane</keyword>
<dbReference type="Pfam" id="PF04536">
    <property type="entry name" value="TPM_phosphatase"/>
    <property type="match status" value="1"/>
</dbReference>
<protein>
    <recommendedName>
        <fullName evidence="3">TPM domain-containing protein</fullName>
    </recommendedName>
</protein>
<dbReference type="Proteomes" id="UP001501523">
    <property type="component" value="Unassembled WGS sequence"/>
</dbReference>
<dbReference type="Gene3D" id="3.10.310.50">
    <property type="match status" value="1"/>
</dbReference>
<organism evidence="4 5">
    <name type="scientific">Dokdonella soli</name>
    <dbReference type="NCBI Taxonomy" id="529810"/>
    <lineage>
        <taxon>Bacteria</taxon>
        <taxon>Pseudomonadati</taxon>
        <taxon>Pseudomonadota</taxon>
        <taxon>Gammaproteobacteria</taxon>
        <taxon>Lysobacterales</taxon>
        <taxon>Rhodanobacteraceae</taxon>
        <taxon>Dokdonella</taxon>
    </lineage>
</organism>
<feature type="domain" description="TPM" evidence="3">
    <location>
        <begin position="37"/>
        <end position="159"/>
    </location>
</feature>